<keyword evidence="2" id="KW-0813">Transport</keyword>
<dbReference type="PANTHER" id="PTHR23513:SF6">
    <property type="entry name" value="MAJOR FACILITATOR SUPERFAMILY ASSOCIATED DOMAIN-CONTAINING PROTEIN"/>
    <property type="match status" value="1"/>
</dbReference>
<evidence type="ECO:0000256" key="7">
    <source>
        <dbReference type="SAM" id="Phobius"/>
    </source>
</evidence>
<feature type="transmembrane region" description="Helical" evidence="7">
    <location>
        <begin position="386"/>
        <end position="405"/>
    </location>
</feature>
<dbReference type="RefSeq" id="WP_123270022.1">
    <property type="nucleotide sequence ID" value="NZ_RJJQ01000002.1"/>
</dbReference>
<dbReference type="Gene3D" id="1.20.1250.20">
    <property type="entry name" value="MFS general substrate transporter like domains"/>
    <property type="match status" value="1"/>
</dbReference>
<evidence type="ECO:0000256" key="5">
    <source>
        <dbReference type="ARBA" id="ARBA00022989"/>
    </source>
</evidence>
<feature type="transmembrane region" description="Helical" evidence="7">
    <location>
        <begin position="84"/>
        <end position="105"/>
    </location>
</feature>
<feature type="transmembrane region" description="Helical" evidence="7">
    <location>
        <begin position="361"/>
        <end position="380"/>
    </location>
</feature>
<feature type="transmembrane region" description="Helical" evidence="7">
    <location>
        <begin position="322"/>
        <end position="341"/>
    </location>
</feature>
<dbReference type="AlphaFoldDB" id="A0A3M9MGP5"/>
<feature type="transmembrane region" description="Helical" evidence="7">
    <location>
        <begin position="53"/>
        <end position="72"/>
    </location>
</feature>
<reference evidence="8 9" key="1">
    <citation type="submission" date="2018-11" db="EMBL/GenBank/DDBJ databases">
        <title>Draft genome of Simplicispira Flexivirga sp. BO-16.</title>
        <authorList>
            <person name="Im W.T."/>
        </authorList>
    </citation>
    <scope>NUCLEOTIDE SEQUENCE [LARGE SCALE GENOMIC DNA]</scope>
    <source>
        <strain evidence="8 9">BO-16</strain>
    </source>
</reference>
<keyword evidence="4 7" id="KW-0812">Transmembrane</keyword>
<gene>
    <name evidence="8" type="ORF">EFY87_03260</name>
</gene>
<accession>A0A3M9MGP5</accession>
<feature type="transmembrane region" description="Helical" evidence="7">
    <location>
        <begin position="298"/>
        <end position="316"/>
    </location>
</feature>
<comment type="subcellular location">
    <subcellularLocation>
        <location evidence="1">Cell membrane</location>
        <topology evidence="1">Multi-pass membrane protein</topology>
    </subcellularLocation>
</comment>
<sequence length="428" mass="44462">MTFAPAAVAPPLGSNREFRLLWFGEAVSVLGSMTTTVVLPVLAVTALHASAQWMGLLTAGAWLPWLLLALPAGAYIDRGDNRRIMIAADFVGAAVLVSVPIAAVFGRLTLIHLLLAALGGGVKEVIFRTAYPGLLTQVVHPNDLERANGRVYGTESAMQVAGPGVGGVLIALVPAAQALLMDVTSFAVSIVCLCRIRPAADGPDEDDPRCQEPLRTLIREGLRVTVGDRYLRWFAVQGGVTNFALTGYQALLVLWMVRDLGTTPEHVGLLLATGSVGGLVGAAAAGRISRRLGNARGMLVLQILGGPTALLIGSAGPGAMVWLIPLGAGLVGAGVVGANVIRGAFRQRWTPPHLLGRTTGAASMINFGTMPLAGLAAGWLGSQLGLRPTILLMAGIHAASSLATLNAPWAKRRDLPTGCLGDTWTGDN</sequence>
<protein>
    <submittedName>
        <fullName evidence="8">MFS transporter</fullName>
    </submittedName>
</protein>
<dbReference type="CDD" id="cd06173">
    <property type="entry name" value="MFS_MefA_like"/>
    <property type="match status" value="1"/>
</dbReference>
<dbReference type="Proteomes" id="UP000271678">
    <property type="component" value="Unassembled WGS sequence"/>
</dbReference>
<evidence type="ECO:0000256" key="2">
    <source>
        <dbReference type="ARBA" id="ARBA00022448"/>
    </source>
</evidence>
<keyword evidence="5 7" id="KW-1133">Transmembrane helix</keyword>
<evidence type="ECO:0000313" key="9">
    <source>
        <dbReference type="Proteomes" id="UP000271678"/>
    </source>
</evidence>
<comment type="caution">
    <text evidence="8">The sequence shown here is derived from an EMBL/GenBank/DDBJ whole genome shotgun (WGS) entry which is preliminary data.</text>
</comment>
<name>A0A3M9MGP5_9MICO</name>
<evidence type="ECO:0000256" key="1">
    <source>
        <dbReference type="ARBA" id="ARBA00004651"/>
    </source>
</evidence>
<dbReference type="GO" id="GO:0005886">
    <property type="term" value="C:plasma membrane"/>
    <property type="evidence" value="ECO:0007669"/>
    <property type="project" value="UniProtKB-SubCell"/>
</dbReference>
<dbReference type="InterPro" id="IPR036259">
    <property type="entry name" value="MFS_trans_sf"/>
</dbReference>
<feature type="transmembrane region" description="Helical" evidence="7">
    <location>
        <begin position="168"/>
        <end position="193"/>
    </location>
</feature>
<feature type="transmembrane region" description="Helical" evidence="7">
    <location>
        <begin position="20"/>
        <end position="47"/>
    </location>
</feature>
<dbReference type="InterPro" id="IPR010290">
    <property type="entry name" value="TM_effector"/>
</dbReference>
<dbReference type="SUPFAM" id="SSF103473">
    <property type="entry name" value="MFS general substrate transporter"/>
    <property type="match status" value="1"/>
</dbReference>
<keyword evidence="9" id="KW-1185">Reference proteome</keyword>
<proteinExistence type="predicted"/>
<dbReference type="EMBL" id="RJJQ01000002">
    <property type="protein sequence ID" value="RNI24730.1"/>
    <property type="molecule type" value="Genomic_DNA"/>
</dbReference>
<keyword evidence="3" id="KW-1003">Cell membrane</keyword>
<feature type="transmembrane region" description="Helical" evidence="7">
    <location>
        <begin position="267"/>
        <end position="286"/>
    </location>
</feature>
<dbReference type="OrthoDB" id="9815525at2"/>
<feature type="transmembrane region" description="Helical" evidence="7">
    <location>
        <begin position="233"/>
        <end position="255"/>
    </location>
</feature>
<evidence type="ECO:0000256" key="3">
    <source>
        <dbReference type="ARBA" id="ARBA00022475"/>
    </source>
</evidence>
<dbReference type="Pfam" id="PF05977">
    <property type="entry name" value="MFS_3"/>
    <property type="match status" value="1"/>
</dbReference>
<evidence type="ECO:0000256" key="4">
    <source>
        <dbReference type="ARBA" id="ARBA00022692"/>
    </source>
</evidence>
<organism evidence="8 9">
    <name type="scientific">Flexivirga caeni</name>
    <dbReference type="NCBI Taxonomy" id="2294115"/>
    <lineage>
        <taxon>Bacteria</taxon>
        <taxon>Bacillati</taxon>
        <taxon>Actinomycetota</taxon>
        <taxon>Actinomycetes</taxon>
        <taxon>Micrococcales</taxon>
        <taxon>Dermacoccaceae</taxon>
        <taxon>Flexivirga</taxon>
    </lineage>
</organism>
<evidence type="ECO:0000313" key="8">
    <source>
        <dbReference type="EMBL" id="RNI24730.1"/>
    </source>
</evidence>
<dbReference type="PANTHER" id="PTHR23513">
    <property type="entry name" value="INTEGRAL MEMBRANE EFFLUX PROTEIN-RELATED"/>
    <property type="match status" value="1"/>
</dbReference>
<evidence type="ECO:0000256" key="6">
    <source>
        <dbReference type="ARBA" id="ARBA00023136"/>
    </source>
</evidence>
<keyword evidence="6 7" id="KW-0472">Membrane</keyword>